<evidence type="ECO:0000259" key="1">
    <source>
        <dbReference type="Pfam" id="PF01755"/>
    </source>
</evidence>
<accession>A0A6J6F5P5</accession>
<reference evidence="2" key="1">
    <citation type="submission" date="2020-05" db="EMBL/GenBank/DDBJ databases">
        <authorList>
            <person name="Chiriac C."/>
            <person name="Salcher M."/>
            <person name="Ghai R."/>
            <person name="Kavagutti S V."/>
        </authorList>
    </citation>
    <scope>NUCLEOTIDE SEQUENCE</scope>
</reference>
<name>A0A6J6F5P5_9ZZZZ</name>
<dbReference type="Pfam" id="PF01755">
    <property type="entry name" value="Glyco_transf_25"/>
    <property type="match status" value="1"/>
</dbReference>
<dbReference type="AlphaFoldDB" id="A0A6J6F5P5"/>
<sequence length="233" mass="27053">MSKSGAINWSSIDQFVYINLDKRPDRKAKIERELIDIGIPRDKLQRFSAIEASPGYLGCSRSHLAILKMAREKGWRNCCIFEDDIEFMKDRLTFVKVNGFLRFLESNPWDVGLLSFNAFEVSTVRGYASIYRARRGFCACAYIVNSSYYDTLIKNFEEGIAGLEKTNLKNVYTLDTYWQRLMVGDKWYWSYPNFGFQAEDYSDIEGMKVDYRHLFYKKIGGDGGKFSTVRVVP</sequence>
<dbReference type="CDD" id="cd06532">
    <property type="entry name" value="Glyco_transf_25"/>
    <property type="match status" value="1"/>
</dbReference>
<organism evidence="2">
    <name type="scientific">freshwater metagenome</name>
    <dbReference type="NCBI Taxonomy" id="449393"/>
    <lineage>
        <taxon>unclassified sequences</taxon>
        <taxon>metagenomes</taxon>
        <taxon>ecological metagenomes</taxon>
    </lineage>
</organism>
<dbReference type="InterPro" id="IPR002654">
    <property type="entry name" value="Glyco_trans_25"/>
</dbReference>
<gene>
    <name evidence="2" type="ORF">UFOPK1726_01082</name>
</gene>
<feature type="domain" description="Glycosyl transferase family 25" evidence="1">
    <location>
        <begin position="53"/>
        <end position="93"/>
    </location>
</feature>
<protein>
    <submittedName>
        <fullName evidence="2">Unannotated protein</fullName>
    </submittedName>
</protein>
<evidence type="ECO:0000313" key="2">
    <source>
        <dbReference type="EMBL" id="CAB4583637.1"/>
    </source>
</evidence>
<proteinExistence type="predicted"/>
<dbReference type="EMBL" id="CAEZTT010000150">
    <property type="protein sequence ID" value="CAB4583637.1"/>
    <property type="molecule type" value="Genomic_DNA"/>
</dbReference>